<comment type="function">
    <text evidence="3">Probably deamidates glutamine residues to glutamate on methyl-accepting chemotaxis receptors (MCPs), playing an important role in chemotaxis.</text>
</comment>
<evidence type="ECO:0000256" key="3">
    <source>
        <dbReference type="HAMAP-Rule" id="MF_01440"/>
    </source>
</evidence>
<dbReference type="EC" id="3.5.1.44" evidence="3"/>
<proteinExistence type="inferred from homology"/>
<dbReference type="Pfam" id="PF03975">
    <property type="entry name" value="CheD"/>
    <property type="match status" value="1"/>
</dbReference>
<gene>
    <name evidence="3" type="primary">cheD</name>
    <name evidence="4" type="ORF">J2S77_001034</name>
</gene>
<name>A0ABT9VDM0_9BACI</name>
<dbReference type="Gene3D" id="3.30.1330.200">
    <property type="match status" value="1"/>
</dbReference>
<evidence type="ECO:0000256" key="2">
    <source>
        <dbReference type="ARBA" id="ARBA00022801"/>
    </source>
</evidence>
<dbReference type="PANTHER" id="PTHR35147:SF1">
    <property type="entry name" value="CHEMORECEPTOR GLUTAMINE DEAMIDASE CHED-RELATED"/>
    <property type="match status" value="1"/>
</dbReference>
<comment type="caution">
    <text evidence="4">The sequence shown here is derived from an EMBL/GenBank/DDBJ whole genome shotgun (WGS) entry which is preliminary data.</text>
</comment>
<reference evidence="4 5" key="1">
    <citation type="submission" date="2023-07" db="EMBL/GenBank/DDBJ databases">
        <title>Genomic Encyclopedia of Type Strains, Phase IV (KMG-IV): sequencing the most valuable type-strain genomes for metagenomic binning, comparative biology and taxonomic classification.</title>
        <authorList>
            <person name="Goeker M."/>
        </authorList>
    </citation>
    <scope>NUCLEOTIDE SEQUENCE [LARGE SCALE GENOMIC DNA]</scope>
    <source>
        <strain evidence="4 5">DSM 16460</strain>
    </source>
</reference>
<dbReference type="InterPro" id="IPR005659">
    <property type="entry name" value="Chemorcpt_Glu_NH3ase_CheD"/>
</dbReference>
<accession>A0ABT9VDM0</accession>
<dbReference type="Proteomes" id="UP001224359">
    <property type="component" value="Unassembled WGS sequence"/>
</dbReference>
<dbReference type="RefSeq" id="WP_306975253.1">
    <property type="nucleotide sequence ID" value="NZ_JAUSTQ010000003.1"/>
</dbReference>
<evidence type="ECO:0000313" key="4">
    <source>
        <dbReference type="EMBL" id="MDQ0159070.1"/>
    </source>
</evidence>
<dbReference type="InterPro" id="IPR038592">
    <property type="entry name" value="CheD-like_sf"/>
</dbReference>
<sequence>MTQVSEAVKVGIADLNISQHPQTIMTAGLGSCIGLVLYDETNKIAGLVHIMLPDSSMSRNQTFKEAKFADTGLLALLKLLESQGVRKSRLKAKMAGGAQMFNSTNSSEMMRIGYRNAEAVRALLKEQNIPIVAEDCGGNKGRTIEFMIDDSLLKIRTIHEGVTYI</sequence>
<comment type="catalytic activity">
    <reaction evidence="3">
        <text>L-glutaminyl-[protein] + H2O = L-glutamyl-[protein] + NH4(+)</text>
        <dbReference type="Rhea" id="RHEA:16441"/>
        <dbReference type="Rhea" id="RHEA-COMP:10207"/>
        <dbReference type="Rhea" id="RHEA-COMP:10208"/>
        <dbReference type="ChEBI" id="CHEBI:15377"/>
        <dbReference type="ChEBI" id="CHEBI:28938"/>
        <dbReference type="ChEBI" id="CHEBI:29973"/>
        <dbReference type="ChEBI" id="CHEBI:30011"/>
        <dbReference type="EC" id="3.5.1.44"/>
    </reaction>
</comment>
<keyword evidence="5" id="KW-1185">Reference proteome</keyword>
<dbReference type="SUPFAM" id="SSF64438">
    <property type="entry name" value="CNF1/YfiH-like putative cysteine hydrolases"/>
    <property type="match status" value="1"/>
</dbReference>
<evidence type="ECO:0000313" key="5">
    <source>
        <dbReference type="Proteomes" id="UP001224359"/>
    </source>
</evidence>
<dbReference type="GO" id="GO:0050568">
    <property type="term" value="F:protein-glutamine glutaminase activity"/>
    <property type="evidence" value="ECO:0007669"/>
    <property type="project" value="UniProtKB-EC"/>
</dbReference>
<evidence type="ECO:0000256" key="1">
    <source>
        <dbReference type="ARBA" id="ARBA00022500"/>
    </source>
</evidence>
<protein>
    <recommendedName>
        <fullName evidence="3">Probable chemoreceptor glutamine deamidase CheD</fullName>
        <ecNumber evidence="3">3.5.1.44</ecNumber>
    </recommendedName>
</protein>
<keyword evidence="1 3" id="KW-0145">Chemotaxis</keyword>
<comment type="similarity">
    <text evidence="3">Belongs to the CheD family.</text>
</comment>
<dbReference type="PANTHER" id="PTHR35147">
    <property type="entry name" value="CHEMORECEPTOR GLUTAMINE DEAMIDASE CHED-RELATED"/>
    <property type="match status" value="1"/>
</dbReference>
<keyword evidence="2 3" id="KW-0378">Hydrolase</keyword>
<dbReference type="CDD" id="cd16352">
    <property type="entry name" value="CheD"/>
    <property type="match status" value="1"/>
</dbReference>
<dbReference type="InterPro" id="IPR011324">
    <property type="entry name" value="Cytotoxic_necrot_fac-like_cat"/>
</dbReference>
<dbReference type="HAMAP" id="MF_01440">
    <property type="entry name" value="CheD"/>
    <property type="match status" value="1"/>
</dbReference>
<dbReference type="EMBL" id="JAUSTQ010000003">
    <property type="protein sequence ID" value="MDQ0159070.1"/>
    <property type="molecule type" value="Genomic_DNA"/>
</dbReference>
<organism evidence="4 5">
    <name type="scientific">Alkalibacillus salilacus</name>
    <dbReference type="NCBI Taxonomy" id="284582"/>
    <lineage>
        <taxon>Bacteria</taxon>
        <taxon>Bacillati</taxon>
        <taxon>Bacillota</taxon>
        <taxon>Bacilli</taxon>
        <taxon>Bacillales</taxon>
        <taxon>Bacillaceae</taxon>
        <taxon>Alkalibacillus</taxon>
    </lineage>
</organism>